<evidence type="ECO:0000313" key="2">
    <source>
        <dbReference type="Proteomes" id="UP000712600"/>
    </source>
</evidence>
<dbReference type="EMBL" id="QGKX02002183">
    <property type="protein sequence ID" value="KAF3489553.1"/>
    <property type="molecule type" value="Genomic_DNA"/>
</dbReference>
<organism evidence="1 2">
    <name type="scientific">Brassica cretica</name>
    <name type="common">Mustard</name>
    <dbReference type="NCBI Taxonomy" id="69181"/>
    <lineage>
        <taxon>Eukaryota</taxon>
        <taxon>Viridiplantae</taxon>
        <taxon>Streptophyta</taxon>
        <taxon>Embryophyta</taxon>
        <taxon>Tracheophyta</taxon>
        <taxon>Spermatophyta</taxon>
        <taxon>Magnoliopsida</taxon>
        <taxon>eudicotyledons</taxon>
        <taxon>Gunneridae</taxon>
        <taxon>Pentapetalae</taxon>
        <taxon>rosids</taxon>
        <taxon>malvids</taxon>
        <taxon>Brassicales</taxon>
        <taxon>Brassicaceae</taxon>
        <taxon>Brassiceae</taxon>
        <taxon>Brassica</taxon>
    </lineage>
</organism>
<sequence length="68" mass="8100">MPMLRFVSMASLGVGRHMRHQVVHLLLWRWLRMIIYDFMAMEDDELLGDELQTYHPMEEEDNNAHGDA</sequence>
<dbReference type="AlphaFoldDB" id="A0A8S9N2P3"/>
<dbReference type="Proteomes" id="UP000712600">
    <property type="component" value="Unassembled WGS sequence"/>
</dbReference>
<protein>
    <submittedName>
        <fullName evidence="1">Uncharacterized protein</fullName>
    </submittedName>
</protein>
<accession>A0A8S9N2P3</accession>
<gene>
    <name evidence="1" type="ORF">F2Q69_00053488</name>
</gene>
<proteinExistence type="predicted"/>
<name>A0A8S9N2P3_BRACR</name>
<comment type="caution">
    <text evidence="1">The sequence shown here is derived from an EMBL/GenBank/DDBJ whole genome shotgun (WGS) entry which is preliminary data.</text>
</comment>
<reference evidence="1" key="1">
    <citation type="submission" date="2019-12" db="EMBL/GenBank/DDBJ databases">
        <title>Genome sequencing and annotation of Brassica cretica.</title>
        <authorList>
            <person name="Studholme D.J."/>
            <person name="Sarris P."/>
        </authorList>
    </citation>
    <scope>NUCLEOTIDE SEQUENCE</scope>
    <source>
        <strain evidence="1">PFS-109/04</strain>
        <tissue evidence="1">Leaf</tissue>
    </source>
</reference>
<evidence type="ECO:0000313" key="1">
    <source>
        <dbReference type="EMBL" id="KAF3489553.1"/>
    </source>
</evidence>